<proteinExistence type="inferred from homology"/>
<evidence type="ECO:0000313" key="3">
    <source>
        <dbReference type="EMBL" id="GEK21080.1"/>
    </source>
</evidence>
<evidence type="ECO:0000313" key="4">
    <source>
        <dbReference type="Proteomes" id="UP000321118"/>
    </source>
</evidence>
<dbReference type="AlphaFoldDB" id="A0A510V722"/>
<evidence type="ECO:0000256" key="1">
    <source>
        <dbReference type="ARBA" id="ARBA00008542"/>
    </source>
</evidence>
<dbReference type="Pfam" id="PF01965">
    <property type="entry name" value="DJ-1_PfpI"/>
    <property type="match status" value="1"/>
</dbReference>
<dbReference type="CDD" id="cd03134">
    <property type="entry name" value="GATase1_PfpI_like"/>
    <property type="match status" value="1"/>
</dbReference>
<dbReference type="EMBL" id="BJUB01000004">
    <property type="protein sequence ID" value="GEK21080.1"/>
    <property type="molecule type" value="Genomic_DNA"/>
</dbReference>
<dbReference type="RefSeq" id="WP_146926861.1">
    <property type="nucleotide sequence ID" value="NZ_BJUB01000004.1"/>
</dbReference>
<dbReference type="SUPFAM" id="SSF52317">
    <property type="entry name" value="Class I glutamine amidotransferase-like"/>
    <property type="match status" value="1"/>
</dbReference>
<name>A0A510V722_9CELL</name>
<dbReference type="Proteomes" id="UP000321118">
    <property type="component" value="Unassembled WGS sequence"/>
</dbReference>
<dbReference type="PANTHER" id="PTHR42733">
    <property type="entry name" value="DJ-1 PROTEIN"/>
    <property type="match status" value="1"/>
</dbReference>
<keyword evidence="4" id="KW-1185">Reference proteome</keyword>
<accession>A0A510V722</accession>
<reference evidence="3 4" key="1">
    <citation type="submission" date="2019-07" db="EMBL/GenBank/DDBJ databases">
        <title>Whole genome shotgun sequence of Cellulomonas xylanilytica NBRC 101102.</title>
        <authorList>
            <person name="Hosoyama A."/>
            <person name="Uohara A."/>
            <person name="Ohji S."/>
            <person name="Ichikawa N."/>
        </authorList>
    </citation>
    <scope>NUCLEOTIDE SEQUENCE [LARGE SCALE GENOMIC DNA]</scope>
    <source>
        <strain evidence="3 4">NBRC 101102</strain>
    </source>
</reference>
<dbReference type="Gene3D" id="3.40.50.880">
    <property type="match status" value="1"/>
</dbReference>
<dbReference type="InterPro" id="IPR006286">
    <property type="entry name" value="C56_PfpI-like"/>
</dbReference>
<gene>
    <name evidence="3" type="ORF">CXY01_16000</name>
</gene>
<sequence>MSETTLSGYRVLVIVTSYGVEQDELVVPVEHLRERGATVVVASVSTDPVQTLVDDKDPGRVVQPDTTYEDAGSDFDLLLVPGGTINADALRLQSGAVDTVRTFASSGRPVAAICHGPWALVEAGVVEGRTVTSYPSLQTDLRNAGATWVDQSVSVDDSGPFTLVTSRTPDDLGDFLPAVEKALASSVDAPR</sequence>
<dbReference type="OrthoDB" id="9792284at2"/>
<dbReference type="NCBIfam" id="TIGR01382">
    <property type="entry name" value="PfpI"/>
    <property type="match status" value="1"/>
</dbReference>
<dbReference type="PANTHER" id="PTHR42733:SF12">
    <property type="entry name" value="PROTEINASE"/>
    <property type="match status" value="1"/>
</dbReference>
<evidence type="ECO:0000259" key="2">
    <source>
        <dbReference type="Pfam" id="PF01965"/>
    </source>
</evidence>
<keyword evidence="3" id="KW-0645">Protease</keyword>
<keyword evidence="3" id="KW-0378">Hydrolase</keyword>
<comment type="similarity">
    <text evidence="1">Belongs to the peptidase C56 family.</text>
</comment>
<organism evidence="3 4">
    <name type="scientific">Cellulomonas xylanilytica</name>
    <dbReference type="NCBI Taxonomy" id="233583"/>
    <lineage>
        <taxon>Bacteria</taxon>
        <taxon>Bacillati</taxon>
        <taxon>Actinomycetota</taxon>
        <taxon>Actinomycetes</taxon>
        <taxon>Micrococcales</taxon>
        <taxon>Cellulomonadaceae</taxon>
        <taxon>Cellulomonas</taxon>
    </lineage>
</organism>
<comment type="caution">
    <text evidence="3">The sequence shown here is derived from an EMBL/GenBank/DDBJ whole genome shotgun (WGS) entry which is preliminary data.</text>
</comment>
<dbReference type="GO" id="GO:0008233">
    <property type="term" value="F:peptidase activity"/>
    <property type="evidence" value="ECO:0007669"/>
    <property type="project" value="UniProtKB-KW"/>
</dbReference>
<dbReference type="GO" id="GO:0006508">
    <property type="term" value="P:proteolysis"/>
    <property type="evidence" value="ECO:0007669"/>
    <property type="project" value="UniProtKB-KW"/>
</dbReference>
<dbReference type="InterPro" id="IPR029062">
    <property type="entry name" value="Class_I_gatase-like"/>
</dbReference>
<feature type="domain" description="DJ-1/PfpI" evidence="2">
    <location>
        <begin position="10"/>
        <end position="178"/>
    </location>
</feature>
<dbReference type="InterPro" id="IPR002818">
    <property type="entry name" value="DJ-1/PfpI"/>
</dbReference>
<protein>
    <submittedName>
        <fullName evidence="3">Protease</fullName>
    </submittedName>
</protein>
<dbReference type="PROSITE" id="PS51276">
    <property type="entry name" value="PEPTIDASE_C56_PFPI"/>
    <property type="match status" value="1"/>
</dbReference>